<gene>
    <name evidence="3" type="ORF">GCM10011584_17740</name>
</gene>
<evidence type="ECO:0008006" key="5">
    <source>
        <dbReference type="Google" id="ProtNLM"/>
    </source>
</evidence>
<dbReference type="Proteomes" id="UP000655410">
    <property type="component" value="Unassembled WGS sequence"/>
</dbReference>
<feature type="compositionally biased region" description="Pro residues" evidence="1">
    <location>
        <begin position="1"/>
        <end position="27"/>
    </location>
</feature>
<evidence type="ECO:0000256" key="1">
    <source>
        <dbReference type="SAM" id="MobiDB-lite"/>
    </source>
</evidence>
<reference evidence="4" key="1">
    <citation type="journal article" date="2019" name="Int. J. Syst. Evol. Microbiol.">
        <title>The Global Catalogue of Microorganisms (GCM) 10K type strain sequencing project: providing services to taxonomists for standard genome sequencing and annotation.</title>
        <authorList>
            <consortium name="The Broad Institute Genomics Platform"/>
            <consortium name="The Broad Institute Genome Sequencing Center for Infectious Disease"/>
            <person name="Wu L."/>
            <person name="Ma J."/>
        </authorList>
    </citation>
    <scope>NUCLEOTIDE SEQUENCE [LARGE SCALE GENOMIC DNA]</scope>
    <source>
        <strain evidence="4">CGMCC 4.7371</strain>
    </source>
</reference>
<evidence type="ECO:0000313" key="3">
    <source>
        <dbReference type="EMBL" id="GGO89114.1"/>
    </source>
</evidence>
<feature type="compositionally biased region" description="Pro residues" evidence="1">
    <location>
        <begin position="35"/>
        <end position="48"/>
    </location>
</feature>
<keyword evidence="2" id="KW-0472">Membrane</keyword>
<feature type="transmembrane region" description="Helical" evidence="2">
    <location>
        <begin position="78"/>
        <end position="96"/>
    </location>
</feature>
<evidence type="ECO:0000256" key="2">
    <source>
        <dbReference type="SAM" id="Phobius"/>
    </source>
</evidence>
<protein>
    <recommendedName>
        <fullName evidence="5">Integral membrane protein</fullName>
    </recommendedName>
</protein>
<feature type="transmembrane region" description="Helical" evidence="2">
    <location>
        <begin position="171"/>
        <end position="199"/>
    </location>
</feature>
<organism evidence="3 4">
    <name type="scientific">Nocardioides phosphati</name>
    <dbReference type="NCBI Taxonomy" id="1867775"/>
    <lineage>
        <taxon>Bacteria</taxon>
        <taxon>Bacillati</taxon>
        <taxon>Actinomycetota</taxon>
        <taxon>Actinomycetes</taxon>
        <taxon>Propionibacteriales</taxon>
        <taxon>Nocardioidaceae</taxon>
        <taxon>Nocardioides</taxon>
    </lineage>
</organism>
<dbReference type="EMBL" id="BMNI01000003">
    <property type="protein sequence ID" value="GGO89114.1"/>
    <property type="molecule type" value="Genomic_DNA"/>
</dbReference>
<dbReference type="RefSeq" id="WP_188783639.1">
    <property type="nucleotide sequence ID" value="NZ_BMNI01000003.1"/>
</dbReference>
<keyword evidence="4" id="KW-1185">Reference proteome</keyword>
<name>A0ABQ2N956_9ACTN</name>
<sequence>MTEPPQYPSAPDPNLPPSAATPPPTPPYGGYGTPPGTPPPPPPAPPAYGAPQYGPPAYDVMAAVSYGWRGFKANAGTFLLLGILAIVIPGIVSFVGSAFNAGGSALADGTSSSMRIGFGATGGLLGFVFSIAAQVLSLFFTAASIRAAFDVTEGRRVDLGAAFTRWNKGQVILLAVLVSIGTMVGFILCVLPGIVFLFFTWFGMYFVVGNAQSAVEAIGSSFRFTADNLGNLLLLFLMAILIGLLGALACLVGLLVAIPLLTIAAAYTFRFLQGQMPVPVA</sequence>
<keyword evidence="2" id="KW-1133">Transmembrane helix</keyword>
<feature type="transmembrane region" description="Helical" evidence="2">
    <location>
        <begin position="116"/>
        <end position="140"/>
    </location>
</feature>
<feature type="region of interest" description="Disordered" evidence="1">
    <location>
        <begin position="1"/>
        <end position="48"/>
    </location>
</feature>
<evidence type="ECO:0000313" key="4">
    <source>
        <dbReference type="Proteomes" id="UP000655410"/>
    </source>
</evidence>
<feature type="transmembrane region" description="Helical" evidence="2">
    <location>
        <begin position="234"/>
        <end position="267"/>
    </location>
</feature>
<keyword evidence="2" id="KW-0812">Transmembrane</keyword>
<proteinExistence type="predicted"/>
<accession>A0ABQ2N956</accession>
<comment type="caution">
    <text evidence="3">The sequence shown here is derived from an EMBL/GenBank/DDBJ whole genome shotgun (WGS) entry which is preliminary data.</text>
</comment>